<dbReference type="Pfam" id="PF14559">
    <property type="entry name" value="TPR_19"/>
    <property type="match status" value="1"/>
</dbReference>
<proteinExistence type="predicted"/>
<organism evidence="5 6">
    <name type="scientific">Actibacterium atlanticum</name>
    <dbReference type="NCBI Taxonomy" id="1461693"/>
    <lineage>
        <taxon>Bacteria</taxon>
        <taxon>Pseudomonadati</taxon>
        <taxon>Pseudomonadota</taxon>
        <taxon>Alphaproteobacteria</taxon>
        <taxon>Rhodobacterales</taxon>
        <taxon>Roseobacteraceae</taxon>
        <taxon>Actibacterium</taxon>
    </lineage>
</organism>
<reference evidence="5 6" key="1">
    <citation type="submission" date="2013-04" db="EMBL/GenBank/DDBJ databases">
        <title>Shimia sp. 22II-S11-Z10 Genome Sequencing.</title>
        <authorList>
            <person name="Lai Q."/>
            <person name="Li G."/>
            <person name="Shao Z."/>
        </authorList>
    </citation>
    <scope>NUCLEOTIDE SEQUENCE [LARGE SCALE GENOMIC DNA]</scope>
    <source>
        <strain evidence="6">22II-S11-Z10</strain>
    </source>
</reference>
<keyword evidence="4" id="KW-0732">Signal</keyword>
<dbReference type="OrthoDB" id="9815010at2"/>
<dbReference type="RefSeq" id="WP_051598118.1">
    <property type="nucleotide sequence ID" value="NZ_AQQY01000007.1"/>
</dbReference>
<evidence type="ECO:0000313" key="5">
    <source>
        <dbReference type="EMBL" id="KCV81569.1"/>
    </source>
</evidence>
<gene>
    <name evidence="5" type="ORF">ATO10_11672</name>
</gene>
<dbReference type="SUPFAM" id="SSF48452">
    <property type="entry name" value="TPR-like"/>
    <property type="match status" value="1"/>
</dbReference>
<dbReference type="InterPro" id="IPR050498">
    <property type="entry name" value="Ycf3"/>
</dbReference>
<keyword evidence="2 3" id="KW-0802">TPR repeat</keyword>
<keyword evidence="1" id="KW-0677">Repeat</keyword>
<feature type="signal peptide" evidence="4">
    <location>
        <begin position="1"/>
        <end position="18"/>
    </location>
</feature>
<dbReference type="InterPro" id="IPR019734">
    <property type="entry name" value="TPR_rpt"/>
</dbReference>
<dbReference type="InterPro" id="IPR011990">
    <property type="entry name" value="TPR-like_helical_dom_sf"/>
</dbReference>
<dbReference type="Gene3D" id="1.25.40.10">
    <property type="entry name" value="Tetratricopeptide repeat domain"/>
    <property type="match status" value="1"/>
</dbReference>
<dbReference type="EMBL" id="AQQY01000007">
    <property type="protein sequence ID" value="KCV81569.1"/>
    <property type="molecule type" value="Genomic_DNA"/>
</dbReference>
<comment type="caution">
    <text evidence="5">The sequence shown here is derived from an EMBL/GenBank/DDBJ whole genome shotgun (WGS) entry which is preliminary data.</text>
</comment>
<dbReference type="SMART" id="SM00028">
    <property type="entry name" value="TPR"/>
    <property type="match status" value="3"/>
</dbReference>
<feature type="repeat" description="TPR" evidence="3">
    <location>
        <begin position="100"/>
        <end position="133"/>
    </location>
</feature>
<dbReference type="PANTHER" id="PTHR44858:SF1">
    <property type="entry name" value="UDP-N-ACETYLGLUCOSAMINE--PEPTIDE N-ACETYLGLUCOSAMINYLTRANSFERASE SPINDLY-RELATED"/>
    <property type="match status" value="1"/>
</dbReference>
<dbReference type="PANTHER" id="PTHR44858">
    <property type="entry name" value="TETRATRICOPEPTIDE REPEAT PROTEIN 6"/>
    <property type="match status" value="1"/>
</dbReference>
<dbReference type="PROSITE" id="PS50005">
    <property type="entry name" value="TPR"/>
    <property type="match status" value="1"/>
</dbReference>
<evidence type="ECO:0000313" key="6">
    <source>
        <dbReference type="Proteomes" id="UP000024836"/>
    </source>
</evidence>
<dbReference type="AlphaFoldDB" id="A0A058ZIW9"/>
<protein>
    <submittedName>
        <fullName evidence="5">Uncharacterized protein</fullName>
    </submittedName>
</protein>
<dbReference type="Proteomes" id="UP000024836">
    <property type="component" value="Unassembled WGS sequence"/>
</dbReference>
<feature type="chain" id="PRO_5001566655" evidence="4">
    <location>
        <begin position="19"/>
        <end position="181"/>
    </location>
</feature>
<keyword evidence="6" id="KW-1185">Reference proteome</keyword>
<evidence type="ECO:0000256" key="3">
    <source>
        <dbReference type="PROSITE-ProRule" id="PRU00339"/>
    </source>
</evidence>
<evidence type="ECO:0000256" key="2">
    <source>
        <dbReference type="ARBA" id="ARBA00022803"/>
    </source>
</evidence>
<evidence type="ECO:0000256" key="1">
    <source>
        <dbReference type="ARBA" id="ARBA00022737"/>
    </source>
</evidence>
<dbReference type="STRING" id="1461693.ATO10_11672"/>
<dbReference type="PATRIC" id="fig|1461693.3.peg.2366"/>
<dbReference type="eggNOG" id="COG0457">
    <property type="taxonomic scope" value="Bacteria"/>
</dbReference>
<evidence type="ECO:0000256" key="4">
    <source>
        <dbReference type="SAM" id="SignalP"/>
    </source>
</evidence>
<sequence length="181" mass="20298">MLIRFAFAFLLMPTLAVAQDCPANLPEDPRLGPLMEQVKTAPDEMSALLTTNELWAVWATAPDEQAQEILDVGIERRALNDLESARAAFDALIEYCPDYAEGYNQRAFVSVISGKIEQALPDLDRAIELDPDHYPALTGRAMVLMHMGRLQEASETLQTALDLNPWLPERRFMADLPETRL</sequence>
<accession>A0A058ZIW9</accession>
<name>A0A058ZIW9_9RHOB</name>